<organism evidence="1 2">
    <name type="scientific">Serratia fonticola</name>
    <dbReference type="NCBI Taxonomy" id="47917"/>
    <lineage>
        <taxon>Bacteria</taxon>
        <taxon>Pseudomonadati</taxon>
        <taxon>Pseudomonadota</taxon>
        <taxon>Gammaproteobacteria</taxon>
        <taxon>Enterobacterales</taxon>
        <taxon>Yersiniaceae</taxon>
        <taxon>Serratia</taxon>
    </lineage>
</organism>
<reference evidence="1 2" key="1">
    <citation type="submission" date="2018-12" db="EMBL/GenBank/DDBJ databases">
        <authorList>
            <consortium name="Pathogen Informatics"/>
        </authorList>
    </citation>
    <scope>NUCLEOTIDE SEQUENCE [LARGE SCALE GENOMIC DNA]</scope>
    <source>
        <strain evidence="1 2">NCTC13193</strain>
    </source>
</reference>
<dbReference type="AlphaFoldDB" id="A0A448SK87"/>
<dbReference type="RefSeq" id="WP_141131860.1">
    <property type="nucleotide sequence ID" value="NZ_JAENMN010000014.1"/>
</dbReference>
<dbReference type="Proteomes" id="UP000270487">
    <property type="component" value="Chromosome"/>
</dbReference>
<accession>A0A448SK87</accession>
<protein>
    <submittedName>
        <fullName evidence="1">Uncharacterized protein</fullName>
    </submittedName>
</protein>
<dbReference type="InterPro" id="IPR045664">
    <property type="entry name" value="DUF6387"/>
</dbReference>
<gene>
    <name evidence="1" type="ORF">NCTC13193_02196</name>
</gene>
<evidence type="ECO:0000313" key="1">
    <source>
        <dbReference type="EMBL" id="VEI68112.1"/>
    </source>
</evidence>
<dbReference type="Pfam" id="PF19924">
    <property type="entry name" value="DUF6387"/>
    <property type="match status" value="1"/>
</dbReference>
<proteinExistence type="predicted"/>
<sequence>MNRKATFEDLGWFDIKSYDVFEGITVGDLINEILARYELMINLKSTKANELHATHSLFISSEKQYDCIINGNPRLYNYSEEWSSQEVNHFRKKNTKEKADLKGSLAYIEYQTSAARLLKGEDIQRCYLQMLERMSGMIIKAGYGPMESVKAGDILASHSIPVPGVLSVAINLDSSDEDILRTIKSSLRFWRSEYHECRYCIKCSECHECHECHNCKDTEECKKYEVCMQQAAMNKKALFTDIRLLSIFDNHILAVMDLYLWAFKNQVTIKISDFDRKIHNYSKKDKSLASPTTFKKRYLSKAETFLGIGEGSAYDFFDDFIHRVRATPEVADMTEEELKVAVKSHRTEKTIKRKDKSKVSKTSI</sequence>
<evidence type="ECO:0000313" key="2">
    <source>
        <dbReference type="Proteomes" id="UP000270487"/>
    </source>
</evidence>
<dbReference type="EMBL" id="LR134492">
    <property type="protein sequence ID" value="VEI68112.1"/>
    <property type="molecule type" value="Genomic_DNA"/>
</dbReference>
<name>A0A448SK87_SERFO</name>